<protein>
    <submittedName>
        <fullName evidence="1">Uncharacterized protein</fullName>
    </submittedName>
</protein>
<evidence type="ECO:0000313" key="2">
    <source>
        <dbReference type="Proteomes" id="UP001218218"/>
    </source>
</evidence>
<gene>
    <name evidence="1" type="ORF">DFH08DRAFT_808516</name>
</gene>
<keyword evidence="2" id="KW-1185">Reference proteome</keyword>
<name>A0AAD7EQU8_9AGAR</name>
<sequence>MARYGRGFSDVGWLGSSRDNSGNTPLDEQPTIENPLLALAAIILFGAMHWYSEWAVLSHDPAPPLSKIRHAPPTLKSATAQRWFGVPPPRADSWHEDFYQNDVIRCVGGKEWKRTRILTRQWAEVQLSAVGALPPVRPVSLIPSDGGKTRTNGIICSLKVKLNFGILGALGLLLALGGGEGSHQRSTHYVRAVGKGNFGHLPGSLGRGRGYQNLWSGRSHHPRHQIK</sequence>
<organism evidence="1 2">
    <name type="scientific">Mycena albidolilacea</name>
    <dbReference type="NCBI Taxonomy" id="1033008"/>
    <lineage>
        <taxon>Eukaryota</taxon>
        <taxon>Fungi</taxon>
        <taxon>Dikarya</taxon>
        <taxon>Basidiomycota</taxon>
        <taxon>Agaricomycotina</taxon>
        <taxon>Agaricomycetes</taxon>
        <taxon>Agaricomycetidae</taxon>
        <taxon>Agaricales</taxon>
        <taxon>Marasmiineae</taxon>
        <taxon>Mycenaceae</taxon>
        <taxon>Mycena</taxon>
    </lineage>
</organism>
<accession>A0AAD7EQU8</accession>
<dbReference type="EMBL" id="JARIHO010000018">
    <property type="protein sequence ID" value="KAJ7347730.1"/>
    <property type="molecule type" value="Genomic_DNA"/>
</dbReference>
<comment type="caution">
    <text evidence="1">The sequence shown here is derived from an EMBL/GenBank/DDBJ whole genome shotgun (WGS) entry which is preliminary data.</text>
</comment>
<proteinExistence type="predicted"/>
<reference evidence="1" key="1">
    <citation type="submission" date="2023-03" db="EMBL/GenBank/DDBJ databases">
        <title>Massive genome expansion in bonnet fungi (Mycena s.s.) driven by repeated elements and novel gene families across ecological guilds.</title>
        <authorList>
            <consortium name="Lawrence Berkeley National Laboratory"/>
            <person name="Harder C.B."/>
            <person name="Miyauchi S."/>
            <person name="Viragh M."/>
            <person name="Kuo A."/>
            <person name="Thoen E."/>
            <person name="Andreopoulos B."/>
            <person name="Lu D."/>
            <person name="Skrede I."/>
            <person name="Drula E."/>
            <person name="Henrissat B."/>
            <person name="Morin E."/>
            <person name="Kohler A."/>
            <person name="Barry K."/>
            <person name="LaButti K."/>
            <person name="Morin E."/>
            <person name="Salamov A."/>
            <person name="Lipzen A."/>
            <person name="Mereny Z."/>
            <person name="Hegedus B."/>
            <person name="Baldrian P."/>
            <person name="Stursova M."/>
            <person name="Weitz H."/>
            <person name="Taylor A."/>
            <person name="Grigoriev I.V."/>
            <person name="Nagy L.G."/>
            <person name="Martin F."/>
            <person name="Kauserud H."/>
        </authorList>
    </citation>
    <scope>NUCLEOTIDE SEQUENCE</scope>
    <source>
        <strain evidence="1">CBHHK002</strain>
    </source>
</reference>
<evidence type="ECO:0000313" key="1">
    <source>
        <dbReference type="EMBL" id="KAJ7347730.1"/>
    </source>
</evidence>
<dbReference type="Proteomes" id="UP001218218">
    <property type="component" value="Unassembled WGS sequence"/>
</dbReference>
<dbReference type="AlphaFoldDB" id="A0AAD7EQU8"/>